<name>A0A132F3C0_9BURK</name>
<dbReference type="AlphaFoldDB" id="A0A132F3C0"/>
<keyword evidence="3" id="KW-0862">Zinc</keyword>
<evidence type="ECO:0000313" key="5">
    <source>
        <dbReference type="EMBL" id="KWF68140.1"/>
    </source>
</evidence>
<feature type="domain" description="SMP-30/Gluconolactonase/LRE-like region" evidence="4">
    <location>
        <begin position="16"/>
        <end position="257"/>
    </location>
</feature>
<dbReference type="EMBL" id="LPJX01000026">
    <property type="protein sequence ID" value="KWF68140.1"/>
    <property type="molecule type" value="Genomic_DNA"/>
</dbReference>
<feature type="binding site" evidence="3">
    <location>
        <position position="199"/>
    </location>
    <ligand>
        <name>a divalent metal cation</name>
        <dbReference type="ChEBI" id="CHEBI:60240"/>
    </ligand>
</feature>
<comment type="similarity">
    <text evidence="1">Belongs to the SMP-30/CGR1 family.</text>
</comment>
<protein>
    <submittedName>
        <fullName evidence="5">Gluconolactonase</fullName>
    </submittedName>
</protein>
<dbReference type="Gene3D" id="2.120.10.30">
    <property type="entry name" value="TolB, C-terminal domain"/>
    <property type="match status" value="1"/>
</dbReference>
<feature type="binding site" evidence="3">
    <location>
        <position position="149"/>
    </location>
    <ligand>
        <name>a divalent metal cation</name>
        <dbReference type="ChEBI" id="CHEBI:60240"/>
    </ligand>
</feature>
<dbReference type="PANTHER" id="PTHR10907:SF47">
    <property type="entry name" value="REGUCALCIN"/>
    <property type="match status" value="1"/>
</dbReference>
<dbReference type="Pfam" id="PF08450">
    <property type="entry name" value="SGL"/>
    <property type="match status" value="1"/>
</dbReference>
<dbReference type="GO" id="GO:0005509">
    <property type="term" value="F:calcium ion binding"/>
    <property type="evidence" value="ECO:0007669"/>
    <property type="project" value="TreeGrafter"/>
</dbReference>
<evidence type="ECO:0000256" key="2">
    <source>
        <dbReference type="PIRSR" id="PIRSR605511-1"/>
    </source>
</evidence>
<comment type="cofactor">
    <cofactor evidence="3">
        <name>Zn(2+)</name>
        <dbReference type="ChEBI" id="CHEBI:29105"/>
    </cofactor>
    <text evidence="3">Binds 1 divalent metal cation per subunit.</text>
</comment>
<organism evidence="5 6">
    <name type="scientific">Burkholderia pseudomultivorans</name>
    <dbReference type="NCBI Taxonomy" id="1207504"/>
    <lineage>
        <taxon>Bacteria</taxon>
        <taxon>Pseudomonadati</taxon>
        <taxon>Pseudomonadota</taxon>
        <taxon>Betaproteobacteria</taxon>
        <taxon>Burkholderiales</taxon>
        <taxon>Burkholderiaceae</taxon>
        <taxon>Burkholderia</taxon>
        <taxon>Burkholderia cepacia complex</taxon>
    </lineage>
</organism>
<dbReference type="SUPFAM" id="SSF63829">
    <property type="entry name" value="Calcium-dependent phosphotriesterase"/>
    <property type="match status" value="1"/>
</dbReference>
<dbReference type="Proteomes" id="UP000061512">
    <property type="component" value="Unassembled WGS sequence"/>
</dbReference>
<comment type="caution">
    <text evidence="5">The sequence shown here is derived from an EMBL/GenBank/DDBJ whole genome shotgun (WGS) entry which is preliminary data.</text>
</comment>
<dbReference type="GO" id="GO:0004341">
    <property type="term" value="F:gluconolactonase activity"/>
    <property type="evidence" value="ECO:0007669"/>
    <property type="project" value="TreeGrafter"/>
</dbReference>
<accession>A0A132F3C0</accession>
<dbReference type="PANTHER" id="PTHR10907">
    <property type="entry name" value="REGUCALCIN"/>
    <property type="match status" value="1"/>
</dbReference>
<keyword evidence="3" id="KW-0479">Metal-binding</keyword>
<evidence type="ECO:0000256" key="3">
    <source>
        <dbReference type="PIRSR" id="PIRSR605511-2"/>
    </source>
</evidence>
<dbReference type="InterPro" id="IPR011042">
    <property type="entry name" value="6-blade_b-propeller_TolB-like"/>
</dbReference>
<sequence>MTHHAISIFGDSRDALGECPLWDDRKQILYWIDSRACLVKARELATHTVREWTLPSQIGAIALCESGRLLVALVDSFHFLDVDSGELTHFVDVAHPAPNMRLNDGRVDREGRLVLGSMALGRREPVGELYQLDGQGNLKVLETGICITNSTCFSPDGRYLYFSDSLSHQLRRYRYDTSAGTLSERTLFVDTTSLKSGPDGATIDAEGNLWTALVISGQLARFTADGRLDRIIDLPTVYPTCPAIGGPALDTIFVTSISDSGNALRSPNPNAGALVAVTGTGVRGLPECRFKDQ</sequence>
<evidence type="ECO:0000313" key="6">
    <source>
        <dbReference type="Proteomes" id="UP000061512"/>
    </source>
</evidence>
<dbReference type="GO" id="GO:0019853">
    <property type="term" value="P:L-ascorbic acid biosynthetic process"/>
    <property type="evidence" value="ECO:0007669"/>
    <property type="project" value="TreeGrafter"/>
</dbReference>
<evidence type="ECO:0000256" key="1">
    <source>
        <dbReference type="ARBA" id="ARBA00008853"/>
    </source>
</evidence>
<dbReference type="InterPro" id="IPR005511">
    <property type="entry name" value="SMP-30"/>
</dbReference>
<reference evidence="5 6" key="1">
    <citation type="submission" date="2015-11" db="EMBL/GenBank/DDBJ databases">
        <title>Expanding the genomic diversity of Burkholderia species for the development of highly accurate diagnostics.</title>
        <authorList>
            <person name="Sahl J."/>
            <person name="Keim P."/>
            <person name="Wagner D."/>
        </authorList>
    </citation>
    <scope>NUCLEOTIDE SEQUENCE [LARGE SCALE GENOMIC DNA]</scope>
    <source>
        <strain evidence="5 6">MSMB574WGS</strain>
    </source>
</reference>
<gene>
    <name evidence="5" type="ORF">WT57_14850</name>
</gene>
<feature type="binding site" evidence="3">
    <location>
        <position position="103"/>
    </location>
    <ligand>
        <name>substrate</name>
    </ligand>
</feature>
<feature type="binding site" evidence="3">
    <location>
        <position position="101"/>
    </location>
    <ligand>
        <name>substrate</name>
    </ligand>
</feature>
<evidence type="ECO:0000259" key="4">
    <source>
        <dbReference type="Pfam" id="PF08450"/>
    </source>
</evidence>
<dbReference type="PRINTS" id="PR01790">
    <property type="entry name" value="SMP30FAMILY"/>
</dbReference>
<dbReference type="RefSeq" id="WP_060298275.1">
    <property type="nucleotide sequence ID" value="NZ_LPJX01000026.1"/>
</dbReference>
<dbReference type="InterPro" id="IPR013658">
    <property type="entry name" value="SGL"/>
</dbReference>
<proteinExistence type="inferred from homology"/>
<feature type="binding site" evidence="3">
    <location>
        <position position="18"/>
    </location>
    <ligand>
        <name>a divalent metal cation</name>
        <dbReference type="ChEBI" id="CHEBI:60240"/>
    </ligand>
</feature>
<feature type="active site" description="Proton donor/acceptor" evidence="2">
    <location>
        <position position="199"/>
    </location>
</feature>